<dbReference type="GO" id="GO:0016787">
    <property type="term" value="F:hydrolase activity"/>
    <property type="evidence" value="ECO:0007669"/>
    <property type="project" value="UniProtKB-KW"/>
</dbReference>
<evidence type="ECO:0000313" key="2">
    <source>
        <dbReference type="Proteomes" id="UP000315783"/>
    </source>
</evidence>
<evidence type="ECO:0000313" key="1">
    <source>
        <dbReference type="EMBL" id="TQV90245.1"/>
    </source>
</evidence>
<comment type="caution">
    <text evidence="1">The sequence shown here is derived from an EMBL/GenBank/DDBJ whole genome shotgun (WGS) entry which is preliminary data.</text>
</comment>
<proteinExistence type="predicted"/>
<reference evidence="1 2" key="1">
    <citation type="journal article" date="2019" name="Appl. Microbiol. Biotechnol.">
        <title>Genome sequence of Isaria javanica and comparative genome analysis insights into family S53 peptidase evolution in fungal entomopathogens.</title>
        <authorList>
            <person name="Lin R."/>
            <person name="Zhang X."/>
            <person name="Xin B."/>
            <person name="Zou M."/>
            <person name="Gao Y."/>
            <person name="Qin F."/>
            <person name="Hu Q."/>
            <person name="Xie B."/>
            <person name="Cheng X."/>
        </authorList>
    </citation>
    <scope>NUCLEOTIDE SEQUENCE [LARGE SCALE GENOMIC DNA]</scope>
    <source>
        <strain evidence="1 2">IJ1G</strain>
    </source>
</reference>
<keyword evidence="2" id="KW-1185">Reference proteome</keyword>
<protein>
    <submittedName>
        <fullName evidence="1">Glycoside hydrolase, clan GH-D</fullName>
    </submittedName>
</protein>
<name>A0A545VIK3_9HYPO</name>
<dbReference type="AlphaFoldDB" id="A0A545VIK3"/>
<accession>A0A545VIK3</accession>
<dbReference type="OrthoDB" id="4868926at2759"/>
<dbReference type="Proteomes" id="UP000315783">
    <property type="component" value="Unassembled WGS sequence"/>
</dbReference>
<organism evidence="1 2">
    <name type="scientific">Cordyceps javanica</name>
    <dbReference type="NCBI Taxonomy" id="43265"/>
    <lineage>
        <taxon>Eukaryota</taxon>
        <taxon>Fungi</taxon>
        <taxon>Dikarya</taxon>
        <taxon>Ascomycota</taxon>
        <taxon>Pezizomycotina</taxon>
        <taxon>Sordariomycetes</taxon>
        <taxon>Hypocreomycetidae</taxon>
        <taxon>Hypocreales</taxon>
        <taxon>Cordycipitaceae</taxon>
        <taxon>Cordyceps</taxon>
    </lineage>
</organism>
<keyword evidence="1" id="KW-0378">Hydrolase</keyword>
<sequence>MTSEIAQNHGLIADEGEPTRRVQKLADFQPKYAHKKYTALAQAMLISERKHEGLWVQPRLSDYDLCRALSTLLESTDWTINDSIDALSDKFQAQLQEDRVAGLPDCFFPLHGHDSRDEQAEAAAPSLRHLKEIRFISEIGHFDEERLQIAAEACGKLCFKHNLELPKGLDDTMLPDLLAKLASMEEGHRRSARR</sequence>
<dbReference type="EMBL" id="SPUK01000030">
    <property type="protein sequence ID" value="TQV90245.1"/>
    <property type="molecule type" value="Genomic_DNA"/>
</dbReference>
<gene>
    <name evidence="1" type="ORF">IF1G_11078</name>
</gene>